<protein>
    <recommendedName>
        <fullName evidence="4">Isopenicillin N synthase-like Fe(2+) 2OG dioxygenase domain-containing protein</fullName>
    </recommendedName>
</protein>
<keyword evidence="3" id="KW-1185">Reference proteome</keyword>
<dbReference type="GeneTree" id="ENSGT01060000251843"/>
<evidence type="ECO:0000313" key="3">
    <source>
        <dbReference type="Proteomes" id="UP000472277"/>
    </source>
</evidence>
<sequence>AELPAQPFGWLFTLTQTDETETQISFISSENVLWEGEGLPGSARGVDGVMNIFNTLFLKPDEMKLSFSRKSFSNNPNHGWVSSETESLNPKRPGDRKDAFNTPSLHPVIKWPLWEGVNGFCEIQSSFFLLCKDLGLEAEVFLSAHRHRESGEFISAQSILGTVLINIADLMQRWTSDVLLSVVHRVLLPPAADWSTLQSLVFFVQLEEEALITRSCSSCDRSNKYPPVKAGSYLIQHFNDSYRRKRPLSI</sequence>
<dbReference type="Gene3D" id="2.60.120.330">
    <property type="entry name" value="B-lactam Antibiotic, Isopenicillin N Synthase, Chain"/>
    <property type="match status" value="2"/>
</dbReference>
<evidence type="ECO:0000256" key="1">
    <source>
        <dbReference type="SAM" id="MobiDB-lite"/>
    </source>
</evidence>
<evidence type="ECO:0008006" key="4">
    <source>
        <dbReference type="Google" id="ProtNLM"/>
    </source>
</evidence>
<dbReference type="InterPro" id="IPR027443">
    <property type="entry name" value="IPNS-like_sf"/>
</dbReference>
<organism evidence="2 3">
    <name type="scientific">Salmo trutta</name>
    <name type="common">Brown trout</name>
    <dbReference type="NCBI Taxonomy" id="8032"/>
    <lineage>
        <taxon>Eukaryota</taxon>
        <taxon>Metazoa</taxon>
        <taxon>Chordata</taxon>
        <taxon>Craniata</taxon>
        <taxon>Vertebrata</taxon>
        <taxon>Euteleostomi</taxon>
        <taxon>Actinopterygii</taxon>
        <taxon>Neopterygii</taxon>
        <taxon>Teleostei</taxon>
        <taxon>Protacanthopterygii</taxon>
        <taxon>Salmoniformes</taxon>
        <taxon>Salmonidae</taxon>
        <taxon>Salmoninae</taxon>
        <taxon>Salmo</taxon>
    </lineage>
</organism>
<dbReference type="AlphaFoldDB" id="A0A674B300"/>
<dbReference type="OMA" id="EAMHICK"/>
<dbReference type="Ensembl" id="ENSSTUT00000069787.1">
    <property type="protein sequence ID" value="ENSSTUP00000065823.1"/>
    <property type="gene ID" value="ENSSTUG00000028781.1"/>
</dbReference>
<name>A0A674B300_SALTR</name>
<dbReference type="SUPFAM" id="SSF51197">
    <property type="entry name" value="Clavaminate synthase-like"/>
    <property type="match status" value="1"/>
</dbReference>
<feature type="region of interest" description="Disordered" evidence="1">
    <location>
        <begin position="78"/>
        <end position="99"/>
    </location>
</feature>
<accession>A0A674B300</accession>
<dbReference type="Proteomes" id="UP000472277">
    <property type="component" value="Chromosome 4"/>
</dbReference>
<feature type="compositionally biased region" description="Polar residues" evidence="1">
    <location>
        <begin position="78"/>
        <end position="88"/>
    </location>
</feature>
<evidence type="ECO:0000313" key="2">
    <source>
        <dbReference type="Ensembl" id="ENSSTUP00000065823.1"/>
    </source>
</evidence>
<proteinExistence type="predicted"/>
<dbReference type="InParanoid" id="A0A674B300"/>
<reference evidence="2" key="2">
    <citation type="submission" date="2025-09" db="UniProtKB">
        <authorList>
            <consortium name="Ensembl"/>
        </authorList>
    </citation>
    <scope>IDENTIFICATION</scope>
</reference>
<reference evidence="2" key="1">
    <citation type="submission" date="2025-08" db="UniProtKB">
        <authorList>
            <consortium name="Ensembl"/>
        </authorList>
    </citation>
    <scope>IDENTIFICATION</scope>
</reference>